<evidence type="ECO:0000256" key="1">
    <source>
        <dbReference type="ARBA" id="ARBA00022723"/>
    </source>
</evidence>
<evidence type="ECO:0000256" key="3">
    <source>
        <dbReference type="ARBA" id="ARBA00023004"/>
    </source>
</evidence>
<keyword evidence="3" id="KW-0408">Iron</keyword>
<evidence type="ECO:0000256" key="2">
    <source>
        <dbReference type="ARBA" id="ARBA00023002"/>
    </source>
</evidence>
<evidence type="ECO:0000313" key="4">
    <source>
        <dbReference type="EMBL" id="OMJ79377.1"/>
    </source>
</evidence>
<accession>A0A1R2BRV2</accession>
<name>A0A1R2BRV2_9CILI</name>
<keyword evidence="1" id="KW-0479">Metal-binding</keyword>
<dbReference type="InterPro" id="IPR014710">
    <property type="entry name" value="RmlC-like_jellyroll"/>
</dbReference>
<dbReference type="EMBL" id="MPUH01000474">
    <property type="protein sequence ID" value="OMJ79377.1"/>
    <property type="molecule type" value="Genomic_DNA"/>
</dbReference>
<dbReference type="Proteomes" id="UP000187209">
    <property type="component" value="Unassembled WGS sequence"/>
</dbReference>
<organism evidence="4 5">
    <name type="scientific">Stentor coeruleus</name>
    <dbReference type="NCBI Taxonomy" id="5963"/>
    <lineage>
        <taxon>Eukaryota</taxon>
        <taxon>Sar</taxon>
        <taxon>Alveolata</taxon>
        <taxon>Ciliophora</taxon>
        <taxon>Postciliodesmatophora</taxon>
        <taxon>Heterotrichea</taxon>
        <taxon>Heterotrichida</taxon>
        <taxon>Stentoridae</taxon>
        <taxon>Stentor</taxon>
    </lineage>
</organism>
<dbReference type="InterPro" id="IPR011051">
    <property type="entry name" value="RmlC_Cupin_sf"/>
</dbReference>
<dbReference type="InterPro" id="IPR012864">
    <property type="entry name" value="PCO/ADO"/>
</dbReference>
<dbReference type="OrthoDB" id="285547at2759"/>
<gene>
    <name evidence="4" type="ORF">SteCoe_20624</name>
</gene>
<dbReference type="AlphaFoldDB" id="A0A1R2BRV2"/>
<keyword evidence="5" id="KW-1185">Reference proteome</keyword>
<sequence>MNSGSESNLTKLVKLAESIADDPALIAEMAEEIQTNNKKILCRMIKQQFKNDLLKDLGPISEFLHCFFTQKKITEVNIYDSEKLGIKCFFMPKDTMFPLHDHPNQVICSGIIYGSVRYLTLNPHVNKNWYKYSKKGICKTGSVLFATKKYRNIHSIMALQDSIMIDIFIPNYMIGDDLGLFHVKRKRGRDFLLEKFVVKVKS</sequence>
<evidence type="ECO:0000313" key="5">
    <source>
        <dbReference type="Proteomes" id="UP000187209"/>
    </source>
</evidence>
<dbReference type="Pfam" id="PF07847">
    <property type="entry name" value="PCO_ADO"/>
    <property type="match status" value="1"/>
</dbReference>
<dbReference type="Gene3D" id="2.60.120.10">
    <property type="entry name" value="Jelly Rolls"/>
    <property type="match status" value="1"/>
</dbReference>
<evidence type="ECO:0008006" key="6">
    <source>
        <dbReference type="Google" id="ProtNLM"/>
    </source>
</evidence>
<protein>
    <recommendedName>
        <fullName evidence="6">Cysteine dioxygenase</fullName>
    </recommendedName>
</protein>
<keyword evidence="2" id="KW-0560">Oxidoreductase</keyword>
<comment type="caution">
    <text evidence="4">The sequence shown here is derived from an EMBL/GenBank/DDBJ whole genome shotgun (WGS) entry which is preliminary data.</text>
</comment>
<dbReference type="SUPFAM" id="SSF51182">
    <property type="entry name" value="RmlC-like cupins"/>
    <property type="match status" value="1"/>
</dbReference>
<dbReference type="GO" id="GO:0016702">
    <property type="term" value="F:oxidoreductase activity, acting on single donors with incorporation of molecular oxygen, incorporation of two atoms of oxygen"/>
    <property type="evidence" value="ECO:0007669"/>
    <property type="project" value="InterPro"/>
</dbReference>
<reference evidence="4 5" key="1">
    <citation type="submission" date="2016-11" db="EMBL/GenBank/DDBJ databases">
        <title>The macronuclear genome of Stentor coeruleus: a giant cell with tiny introns.</title>
        <authorList>
            <person name="Slabodnick M."/>
            <person name="Ruby J.G."/>
            <person name="Reiff S.B."/>
            <person name="Swart E.C."/>
            <person name="Gosai S."/>
            <person name="Prabakaran S."/>
            <person name="Witkowska E."/>
            <person name="Larue G.E."/>
            <person name="Fisher S."/>
            <person name="Freeman R.M."/>
            <person name="Gunawardena J."/>
            <person name="Chu W."/>
            <person name="Stover N.A."/>
            <person name="Gregory B.D."/>
            <person name="Nowacki M."/>
            <person name="Derisi J."/>
            <person name="Roy S.W."/>
            <person name="Marshall W.F."/>
            <person name="Sood P."/>
        </authorList>
    </citation>
    <scope>NUCLEOTIDE SEQUENCE [LARGE SCALE GENOMIC DNA]</scope>
    <source>
        <strain evidence="4">WM001</strain>
    </source>
</reference>
<dbReference type="GO" id="GO:0046872">
    <property type="term" value="F:metal ion binding"/>
    <property type="evidence" value="ECO:0007669"/>
    <property type="project" value="UniProtKB-KW"/>
</dbReference>
<proteinExistence type="predicted"/>